<gene>
    <name evidence="7" type="ORF">ABENE_09525</name>
</gene>
<keyword evidence="2" id="KW-1003">Cell membrane</keyword>
<dbReference type="InterPro" id="IPR050367">
    <property type="entry name" value="APC_superfamily"/>
</dbReference>
<feature type="transmembrane region" description="Helical" evidence="6">
    <location>
        <begin position="59"/>
        <end position="81"/>
    </location>
</feature>
<evidence type="ECO:0000256" key="1">
    <source>
        <dbReference type="ARBA" id="ARBA00004651"/>
    </source>
</evidence>
<evidence type="ECO:0000256" key="6">
    <source>
        <dbReference type="SAM" id="Phobius"/>
    </source>
</evidence>
<dbReference type="Proteomes" id="UP000017837">
    <property type="component" value="Unassembled WGS sequence"/>
</dbReference>
<evidence type="ECO:0000256" key="5">
    <source>
        <dbReference type="ARBA" id="ARBA00023136"/>
    </source>
</evidence>
<comment type="subcellular location">
    <subcellularLocation>
        <location evidence="1">Cell membrane</location>
        <topology evidence="1">Multi-pass membrane protein</topology>
    </subcellularLocation>
</comment>
<dbReference type="OrthoDB" id="3185104at2"/>
<dbReference type="PANTHER" id="PTHR42770:SF7">
    <property type="entry name" value="MEMBRANE PROTEIN"/>
    <property type="match status" value="1"/>
</dbReference>
<keyword evidence="4 6" id="KW-1133">Transmembrane helix</keyword>
<feature type="transmembrane region" description="Helical" evidence="6">
    <location>
        <begin position="418"/>
        <end position="435"/>
    </location>
</feature>
<feature type="transmembrane region" description="Helical" evidence="6">
    <location>
        <begin position="210"/>
        <end position="230"/>
    </location>
</feature>
<evidence type="ECO:0000256" key="2">
    <source>
        <dbReference type="ARBA" id="ARBA00022475"/>
    </source>
</evidence>
<feature type="transmembrane region" description="Helical" evidence="6">
    <location>
        <begin position="251"/>
        <end position="273"/>
    </location>
</feature>
<evidence type="ECO:0000313" key="8">
    <source>
        <dbReference type="Proteomes" id="UP000017837"/>
    </source>
</evidence>
<dbReference type="PATRIC" id="fig|1121022.4.peg.1923"/>
<dbReference type="GO" id="GO:0005886">
    <property type="term" value="C:plasma membrane"/>
    <property type="evidence" value="ECO:0007669"/>
    <property type="project" value="UniProtKB-SubCell"/>
</dbReference>
<feature type="transmembrane region" description="Helical" evidence="6">
    <location>
        <begin position="168"/>
        <end position="190"/>
    </location>
</feature>
<dbReference type="EMBL" id="AWGB01000015">
    <property type="protein sequence ID" value="ESQ91863.1"/>
    <property type="molecule type" value="Genomic_DNA"/>
</dbReference>
<comment type="caution">
    <text evidence="7">The sequence shown here is derived from an EMBL/GenBank/DDBJ whole genome shotgun (WGS) entry which is preliminary data.</text>
</comment>
<reference evidence="7 8" key="1">
    <citation type="journal article" date="2014" name="Nature">
        <title>Sequential evolution of bacterial morphology by co-option of a developmental regulator.</title>
        <authorList>
            <person name="Jiang C."/>
            <person name="Brown P.J."/>
            <person name="Ducret A."/>
            <person name="Brun Y.V."/>
        </authorList>
    </citation>
    <scope>NUCLEOTIDE SEQUENCE [LARGE SCALE GENOMIC DNA]</scope>
    <source>
        <strain evidence="7 8">DSM 16100</strain>
    </source>
</reference>
<dbReference type="STRING" id="1121022.GCA_000376105_02594"/>
<dbReference type="PIRSF" id="PIRSF006060">
    <property type="entry name" value="AA_transporter"/>
    <property type="match status" value="1"/>
</dbReference>
<proteinExistence type="predicted"/>
<protein>
    <recommendedName>
        <fullName evidence="9">Amino acid permease</fullName>
    </recommendedName>
</protein>
<dbReference type="GO" id="GO:0022857">
    <property type="term" value="F:transmembrane transporter activity"/>
    <property type="evidence" value="ECO:0007669"/>
    <property type="project" value="InterPro"/>
</dbReference>
<keyword evidence="3 6" id="KW-0812">Transmembrane</keyword>
<dbReference type="PANTHER" id="PTHR42770">
    <property type="entry name" value="AMINO ACID TRANSPORTER-RELATED"/>
    <property type="match status" value="1"/>
</dbReference>
<feature type="transmembrane region" description="Helical" evidence="6">
    <location>
        <begin position="344"/>
        <end position="366"/>
    </location>
</feature>
<feature type="transmembrane region" description="Helical" evidence="6">
    <location>
        <begin position="441"/>
        <end position="463"/>
    </location>
</feature>
<feature type="transmembrane region" description="Helical" evidence="6">
    <location>
        <begin position="30"/>
        <end position="53"/>
    </location>
</feature>
<keyword evidence="5 6" id="KW-0472">Membrane</keyword>
<keyword evidence="8" id="KW-1185">Reference proteome</keyword>
<evidence type="ECO:0000256" key="4">
    <source>
        <dbReference type="ARBA" id="ARBA00022989"/>
    </source>
</evidence>
<feature type="transmembrane region" description="Helical" evidence="6">
    <location>
        <begin position="102"/>
        <end position="130"/>
    </location>
</feature>
<evidence type="ECO:0008006" key="9">
    <source>
        <dbReference type="Google" id="ProtNLM"/>
    </source>
</evidence>
<name>V4RKN3_9CAUL</name>
<dbReference type="Pfam" id="PF13520">
    <property type="entry name" value="AA_permease_2"/>
    <property type="match status" value="1"/>
</dbReference>
<accession>V4RKN3</accession>
<dbReference type="eggNOG" id="COG0531">
    <property type="taxonomic scope" value="Bacteria"/>
</dbReference>
<dbReference type="InterPro" id="IPR002293">
    <property type="entry name" value="AA/rel_permease1"/>
</dbReference>
<sequence length="474" mass="51415">MAGVPPVLPADITVAATLNPRRELGFWGALSANMLNMVGIGPFITIPLALGAMGGPQALIGWILGAIISLSDGFVWAELGAAMPHSGGSYQYLRRLFDEKKLGNMFGFLFLWQSLMNGPLNVAAGAVGFVSYLSYLFPQLKATTLTLSAAALCLLNTWLLYRNIRKIQIISLITTGIVVASLLWIIFAGMTHFDARIAFDFPPGAFNMTTGFLMGLGSTTLIAVYDYGGYSNVCMLAGEVKQPRKVIPRSILWAIVLIALLYCGLNLSILGVVPWREAMVSKAVVADFMAHLYGRTGGIIVAILIMIAGWGSAYVVLLGYSRIPYAAALEGKFFKIFAAVHPKGHFPTVSLIVMGVASAIACFLSLNALISVLIVVQTLFQYSFQCLAVIFRRKQLQEQFQQDYHLSGTDPGAKPYKMPLFPIPALISLAGWIYIVTTSKLIYIVMGMGLFAVGAAIFLGLAFHQKDWPFEVKS</sequence>
<evidence type="ECO:0000313" key="7">
    <source>
        <dbReference type="EMBL" id="ESQ91863.1"/>
    </source>
</evidence>
<feature type="transmembrane region" description="Helical" evidence="6">
    <location>
        <begin position="299"/>
        <end position="323"/>
    </location>
</feature>
<evidence type="ECO:0000256" key="3">
    <source>
        <dbReference type="ARBA" id="ARBA00022692"/>
    </source>
</evidence>
<dbReference type="AlphaFoldDB" id="V4RKN3"/>
<dbReference type="Gene3D" id="1.20.1740.10">
    <property type="entry name" value="Amino acid/polyamine transporter I"/>
    <property type="match status" value="1"/>
</dbReference>
<organism evidence="7 8">
    <name type="scientific">Asticcacaulis benevestitus DSM 16100 = ATCC BAA-896</name>
    <dbReference type="NCBI Taxonomy" id="1121022"/>
    <lineage>
        <taxon>Bacteria</taxon>
        <taxon>Pseudomonadati</taxon>
        <taxon>Pseudomonadota</taxon>
        <taxon>Alphaproteobacteria</taxon>
        <taxon>Caulobacterales</taxon>
        <taxon>Caulobacteraceae</taxon>
        <taxon>Asticcacaulis</taxon>
    </lineage>
</organism>